<keyword evidence="1" id="KW-0812">Transmembrane</keyword>
<dbReference type="GO" id="GO:0051301">
    <property type="term" value="P:cell division"/>
    <property type="evidence" value="ECO:0007669"/>
    <property type="project" value="UniProtKB-KW"/>
</dbReference>
<evidence type="ECO:0000256" key="1">
    <source>
        <dbReference type="SAM" id="Phobius"/>
    </source>
</evidence>
<feature type="transmembrane region" description="Helical" evidence="1">
    <location>
        <begin position="12"/>
        <end position="31"/>
    </location>
</feature>
<proteinExistence type="predicted"/>
<keyword evidence="3" id="KW-1185">Reference proteome</keyword>
<keyword evidence="1" id="KW-0472">Membrane</keyword>
<keyword evidence="2" id="KW-0132">Cell division</keyword>
<evidence type="ECO:0000313" key="3">
    <source>
        <dbReference type="Proteomes" id="UP001596997"/>
    </source>
</evidence>
<evidence type="ECO:0000313" key="2">
    <source>
        <dbReference type="EMBL" id="MFD0963488.1"/>
    </source>
</evidence>
<reference evidence="3" key="1">
    <citation type="journal article" date="2019" name="Int. J. Syst. Evol. Microbiol.">
        <title>The Global Catalogue of Microorganisms (GCM) 10K type strain sequencing project: providing services to taxonomists for standard genome sequencing and annotation.</title>
        <authorList>
            <consortium name="The Broad Institute Genomics Platform"/>
            <consortium name="The Broad Institute Genome Sequencing Center for Infectious Disease"/>
            <person name="Wu L."/>
            <person name="Ma J."/>
        </authorList>
    </citation>
    <scope>NUCLEOTIDE SEQUENCE [LARGE SCALE GENOMIC DNA]</scope>
    <source>
        <strain evidence="3">CCUG 62114</strain>
    </source>
</reference>
<keyword evidence="2" id="KW-0131">Cell cycle</keyword>
<sequence length="246" mass="28437">MDKVEKNIKKRSYINLKLGVLFLFLIFLFAFTSDRNNSRMLFETPIEFENPEQPFISEKTVNKLLIQNKGSFKNIRKEALDLNRLEFLLNANAYVRKANLYVAVNGEVGVNIVQKTPLARVQTDASFYIDEEGKMMPTSPNFSARVPLVTGDVSKQNLKDVFKLVKSIHQDSFFKKQIEGVVVNNNKFILLTREFDFKIDFGNIDNRELKIKNFKAFYQKALKDKSLDKYSKVNLQIASQVVCTKK</sequence>
<name>A0ABW3I184_9FLAO</name>
<accession>A0ABW3I184</accession>
<comment type="caution">
    <text evidence="2">The sequence shown here is derived from an EMBL/GenBank/DDBJ whole genome shotgun (WGS) entry which is preliminary data.</text>
</comment>
<gene>
    <name evidence="2" type="ORF">ACFQ1O_05700</name>
</gene>
<organism evidence="2 3">
    <name type="scientific">Pseudofulvibacter geojedonensis</name>
    <dbReference type="NCBI Taxonomy" id="1123758"/>
    <lineage>
        <taxon>Bacteria</taxon>
        <taxon>Pseudomonadati</taxon>
        <taxon>Bacteroidota</taxon>
        <taxon>Flavobacteriia</taxon>
        <taxon>Flavobacteriales</taxon>
        <taxon>Flavobacteriaceae</taxon>
        <taxon>Pseudofulvibacter</taxon>
    </lineage>
</organism>
<dbReference type="Proteomes" id="UP001596997">
    <property type="component" value="Unassembled WGS sequence"/>
</dbReference>
<protein>
    <submittedName>
        <fullName evidence="2">Cell division protein FtsQ/DivIB</fullName>
    </submittedName>
</protein>
<dbReference type="EMBL" id="JBHTJM010000006">
    <property type="protein sequence ID" value="MFD0963488.1"/>
    <property type="molecule type" value="Genomic_DNA"/>
</dbReference>
<keyword evidence="1" id="KW-1133">Transmembrane helix</keyword>